<dbReference type="InterPro" id="IPR001901">
    <property type="entry name" value="Translocase_SecE/Sec61-g"/>
</dbReference>
<dbReference type="EMBL" id="LICA01000070">
    <property type="protein sequence ID" value="KRO95884.1"/>
    <property type="molecule type" value="Genomic_DNA"/>
</dbReference>
<dbReference type="PRINTS" id="PR01650">
    <property type="entry name" value="SECETRNLCASE"/>
</dbReference>
<keyword evidence="7 9" id="KW-0811">Translocation</keyword>
<dbReference type="Pfam" id="PF00584">
    <property type="entry name" value="SecE"/>
    <property type="match status" value="1"/>
</dbReference>
<organism evidence="10 11">
    <name type="scientific">SAR92 bacterium BACL26 MAG-121220-bin70</name>
    <dbReference type="NCBI Taxonomy" id="1655626"/>
    <lineage>
        <taxon>Bacteria</taxon>
        <taxon>Pseudomonadati</taxon>
        <taxon>Pseudomonadota</taxon>
        <taxon>Gammaproteobacteria</taxon>
        <taxon>Cellvibrionales</taxon>
        <taxon>Porticoccaceae</taxon>
        <taxon>SAR92 clade</taxon>
    </lineage>
</organism>
<reference evidence="10 11" key="1">
    <citation type="submission" date="2015-10" db="EMBL/GenBank/DDBJ databases">
        <title>Metagenome-Assembled Genomes uncover a global brackish microbiome.</title>
        <authorList>
            <person name="Hugerth L.W."/>
            <person name="Larsson J."/>
            <person name="Alneberg J."/>
            <person name="Lindh M.V."/>
            <person name="Legrand C."/>
            <person name="Pinhassi J."/>
            <person name="Andersson A.F."/>
        </authorList>
    </citation>
    <scope>NUCLEOTIDE SEQUENCE [LARGE SCALE GENOMIC DNA]</scope>
    <source>
        <strain evidence="10">BACL26 MAG-121220-bin70</strain>
    </source>
</reference>
<dbReference type="Gene3D" id="1.20.5.1030">
    <property type="entry name" value="Preprotein translocase secy subunit"/>
    <property type="match status" value="1"/>
</dbReference>
<dbReference type="NCBIfam" id="TIGR00964">
    <property type="entry name" value="secE_bact"/>
    <property type="match status" value="1"/>
</dbReference>
<keyword evidence="4 9" id="KW-0812">Transmembrane</keyword>
<evidence type="ECO:0000256" key="4">
    <source>
        <dbReference type="ARBA" id="ARBA00022692"/>
    </source>
</evidence>
<keyword evidence="3 9" id="KW-1003">Cell membrane</keyword>
<evidence type="ECO:0000256" key="7">
    <source>
        <dbReference type="ARBA" id="ARBA00023010"/>
    </source>
</evidence>
<dbReference type="PANTHER" id="PTHR33910:SF1">
    <property type="entry name" value="PROTEIN TRANSLOCASE SUBUNIT SECE"/>
    <property type="match status" value="1"/>
</dbReference>
<dbReference type="AlphaFoldDB" id="A0A0R2U8N4"/>
<dbReference type="InterPro" id="IPR038379">
    <property type="entry name" value="SecE_sf"/>
</dbReference>
<keyword evidence="2 9" id="KW-0813">Transport</keyword>
<evidence type="ECO:0000313" key="11">
    <source>
        <dbReference type="Proteomes" id="UP000051213"/>
    </source>
</evidence>
<evidence type="ECO:0000256" key="9">
    <source>
        <dbReference type="HAMAP-Rule" id="MF_00422"/>
    </source>
</evidence>
<evidence type="ECO:0000256" key="1">
    <source>
        <dbReference type="ARBA" id="ARBA00004370"/>
    </source>
</evidence>
<evidence type="ECO:0000256" key="2">
    <source>
        <dbReference type="ARBA" id="ARBA00022448"/>
    </source>
</evidence>
<dbReference type="GO" id="GO:0065002">
    <property type="term" value="P:intracellular protein transmembrane transport"/>
    <property type="evidence" value="ECO:0007669"/>
    <property type="project" value="UniProtKB-UniRule"/>
</dbReference>
<comment type="similarity">
    <text evidence="9">Belongs to the SecE/SEC61-gamma family.</text>
</comment>
<dbReference type="GO" id="GO:0008320">
    <property type="term" value="F:protein transmembrane transporter activity"/>
    <property type="evidence" value="ECO:0007669"/>
    <property type="project" value="UniProtKB-UniRule"/>
</dbReference>
<evidence type="ECO:0000256" key="5">
    <source>
        <dbReference type="ARBA" id="ARBA00022927"/>
    </source>
</evidence>
<name>A0A0R2U8N4_9GAMM</name>
<evidence type="ECO:0000256" key="6">
    <source>
        <dbReference type="ARBA" id="ARBA00022989"/>
    </source>
</evidence>
<protein>
    <recommendedName>
        <fullName evidence="9">Protein translocase subunit SecE</fullName>
    </recommendedName>
</protein>
<comment type="caution">
    <text evidence="9">Lacks conserved residue(s) required for the propagation of feature annotation.</text>
</comment>
<dbReference type="GO" id="GO:0009306">
    <property type="term" value="P:protein secretion"/>
    <property type="evidence" value="ECO:0007669"/>
    <property type="project" value="UniProtKB-UniRule"/>
</dbReference>
<dbReference type="PANTHER" id="PTHR33910">
    <property type="entry name" value="PROTEIN TRANSLOCASE SUBUNIT SECE"/>
    <property type="match status" value="1"/>
</dbReference>
<feature type="transmembrane region" description="Helical" evidence="9">
    <location>
        <begin position="39"/>
        <end position="57"/>
    </location>
</feature>
<comment type="function">
    <text evidence="9">Essential subunit of the Sec protein translocation channel SecYEG. Clamps together the 2 halves of SecY. May contact the channel plug during translocation.</text>
</comment>
<feature type="transmembrane region" description="Helical" evidence="9">
    <location>
        <begin position="93"/>
        <end position="117"/>
    </location>
</feature>
<accession>A0A0R2U8N4</accession>
<comment type="caution">
    <text evidence="10">The sequence shown here is derived from an EMBL/GenBank/DDBJ whole genome shotgun (WGS) entry which is preliminary data.</text>
</comment>
<dbReference type="Proteomes" id="UP000051213">
    <property type="component" value="Unassembled WGS sequence"/>
</dbReference>
<feature type="transmembrane region" description="Helical" evidence="9">
    <location>
        <begin position="14"/>
        <end position="33"/>
    </location>
</feature>
<comment type="subunit">
    <text evidence="9">Component of the Sec protein translocase complex. Heterotrimer consisting of SecY, SecE and SecG subunits. The heterotrimers can form oligomers, although 1 heterotrimer is thought to be able to translocate proteins. Interacts with the ribosome. Interacts with SecDF, and other proteins may be involved. Interacts with SecA.</text>
</comment>
<proteinExistence type="inferred from homology"/>
<keyword evidence="5 9" id="KW-0653">Protein transport</keyword>
<keyword evidence="8 9" id="KW-0472">Membrane</keyword>
<evidence type="ECO:0000256" key="3">
    <source>
        <dbReference type="ARBA" id="ARBA00022475"/>
    </source>
</evidence>
<dbReference type="HAMAP" id="MF_00422">
    <property type="entry name" value="SecE"/>
    <property type="match status" value="1"/>
</dbReference>
<keyword evidence="6 9" id="KW-1133">Transmembrane helix</keyword>
<dbReference type="InterPro" id="IPR005807">
    <property type="entry name" value="SecE_bac"/>
</dbReference>
<evidence type="ECO:0000313" key="10">
    <source>
        <dbReference type="EMBL" id="KRO95884.1"/>
    </source>
</evidence>
<dbReference type="GO" id="GO:0043952">
    <property type="term" value="P:protein transport by the Sec complex"/>
    <property type="evidence" value="ECO:0007669"/>
    <property type="project" value="UniProtKB-UniRule"/>
</dbReference>
<sequence length="122" mass="13698">MGVLSEEKQYRFDWLKWVVVFGLLGGAIYANWYYSAESVLYRVIGFVLVLVLAAFVASMTEKGAATIELAVGARTEWRKVVWPTKQERNQTTLIVLAVILLMALVLWGIDSLLSWLASLIMG</sequence>
<dbReference type="GO" id="GO:0006605">
    <property type="term" value="P:protein targeting"/>
    <property type="evidence" value="ECO:0007669"/>
    <property type="project" value="UniProtKB-UniRule"/>
</dbReference>
<gene>
    <name evidence="9" type="primary">secE</name>
    <name evidence="10" type="ORF">ABS24_00420</name>
</gene>
<comment type="subcellular location">
    <subcellularLocation>
        <location evidence="1">Membrane</location>
    </subcellularLocation>
</comment>
<dbReference type="GO" id="GO:0005886">
    <property type="term" value="C:plasma membrane"/>
    <property type="evidence" value="ECO:0007669"/>
    <property type="project" value="UniProtKB-UniRule"/>
</dbReference>
<evidence type="ECO:0000256" key="8">
    <source>
        <dbReference type="ARBA" id="ARBA00023136"/>
    </source>
</evidence>